<name>A0A3P8XX68_ESOLU</name>
<comment type="similarity">
    <text evidence="2">Belongs to the type I cytokine receptor family. Type 2 subfamily.</text>
</comment>
<dbReference type="OrthoDB" id="6382334at2759"/>
<reference evidence="12" key="4">
    <citation type="submission" date="2025-09" db="UniProtKB">
        <authorList>
            <consortium name="Ensembl"/>
        </authorList>
    </citation>
    <scope>IDENTIFICATION</scope>
</reference>
<dbReference type="InterPro" id="IPR036116">
    <property type="entry name" value="FN3_sf"/>
</dbReference>
<dbReference type="Gene3D" id="2.60.40.10">
    <property type="entry name" value="Immunoglobulins"/>
    <property type="match status" value="5"/>
</dbReference>
<dbReference type="PANTHER" id="PTHR48423:SF1">
    <property type="entry name" value="INTERLEUKIN-27 RECEPTOR SUBUNIT ALPHA"/>
    <property type="match status" value="1"/>
</dbReference>
<reference evidence="13" key="1">
    <citation type="journal article" date="2014" name="PLoS ONE">
        <title>The genome and linkage map of the northern pike (Esox lucius): conserved synteny revealed between the salmonid sister group and the Neoteleostei.</title>
        <authorList>
            <person name="Rondeau E.B."/>
            <person name="Minkley D.R."/>
            <person name="Leong J.S."/>
            <person name="Messmer A.M."/>
            <person name="Jantzen J.R."/>
            <person name="von Schalburg K.R."/>
            <person name="Lemon C."/>
            <person name="Bird N.H."/>
            <person name="Koop B.F."/>
        </authorList>
    </citation>
    <scope>NUCLEOTIDE SEQUENCE</scope>
</reference>
<feature type="domain" description="Fibronectin type-III" evidence="11">
    <location>
        <begin position="563"/>
        <end position="663"/>
    </location>
</feature>
<dbReference type="PROSITE" id="PS50853">
    <property type="entry name" value="FN3"/>
    <property type="match status" value="1"/>
</dbReference>
<dbReference type="InterPro" id="IPR003961">
    <property type="entry name" value="FN3_dom"/>
</dbReference>
<evidence type="ECO:0000256" key="4">
    <source>
        <dbReference type="ARBA" id="ARBA00022729"/>
    </source>
</evidence>
<dbReference type="Ensembl" id="ENSELUT00000004556.3">
    <property type="protein sequence ID" value="ENSELUP00000009031.2"/>
    <property type="gene ID" value="ENSELUG00000009628.3"/>
</dbReference>
<keyword evidence="8" id="KW-0675">Receptor</keyword>
<dbReference type="InterPro" id="IPR013783">
    <property type="entry name" value="Ig-like_fold"/>
</dbReference>
<dbReference type="Proteomes" id="UP000265140">
    <property type="component" value="Chromosome 7"/>
</dbReference>
<dbReference type="GeneTree" id="ENSGT00940000155776"/>
<dbReference type="STRING" id="8010.ENSELUP00000009031"/>
<dbReference type="InterPro" id="IPR048497">
    <property type="entry name" value="LIF-R-like_Ig-like"/>
</dbReference>
<accession>A0A3P8XX68</accession>
<reference evidence="12" key="3">
    <citation type="submission" date="2025-08" db="UniProtKB">
        <authorList>
            <consortium name="Ensembl"/>
        </authorList>
    </citation>
    <scope>IDENTIFICATION</scope>
</reference>
<evidence type="ECO:0000256" key="5">
    <source>
        <dbReference type="ARBA" id="ARBA00022737"/>
    </source>
</evidence>
<keyword evidence="4" id="KW-0732">Signal</keyword>
<evidence type="ECO:0000256" key="8">
    <source>
        <dbReference type="ARBA" id="ARBA00023170"/>
    </source>
</evidence>
<protein>
    <recommendedName>
        <fullName evidence="11">Fibronectin type-III domain-containing protein</fullName>
    </recommendedName>
</protein>
<evidence type="ECO:0000256" key="2">
    <source>
        <dbReference type="ARBA" id="ARBA00008921"/>
    </source>
</evidence>
<dbReference type="InParanoid" id="A0A3P8XX68"/>
<dbReference type="AlphaFoldDB" id="A0A3P8XX68"/>
<dbReference type="Pfam" id="PF25552">
    <property type="entry name" value="LIFR_D4"/>
    <property type="match status" value="1"/>
</dbReference>
<proteinExistence type="inferred from homology"/>
<comment type="subcellular location">
    <subcellularLocation>
        <location evidence="1">Membrane</location>
        <topology evidence="1">Single-pass type I membrane protein</topology>
    </subcellularLocation>
</comment>
<evidence type="ECO:0000313" key="13">
    <source>
        <dbReference type="Proteomes" id="UP000265140"/>
    </source>
</evidence>
<keyword evidence="7 10" id="KW-0472">Membrane</keyword>
<evidence type="ECO:0000313" key="12">
    <source>
        <dbReference type="Ensembl" id="ENSELUP00000009031.2"/>
    </source>
</evidence>
<evidence type="ECO:0000256" key="6">
    <source>
        <dbReference type="ARBA" id="ARBA00022989"/>
    </source>
</evidence>
<evidence type="ECO:0000256" key="3">
    <source>
        <dbReference type="ARBA" id="ARBA00022692"/>
    </source>
</evidence>
<dbReference type="PANTHER" id="PTHR48423">
    <property type="entry name" value="INTERLEUKIN-27 RECEPTOR SUBUNIT ALPHA"/>
    <property type="match status" value="1"/>
</dbReference>
<keyword evidence="13" id="KW-1185">Reference proteome</keyword>
<evidence type="ECO:0000256" key="7">
    <source>
        <dbReference type="ARBA" id="ARBA00023136"/>
    </source>
</evidence>
<keyword evidence="6 10" id="KW-1133">Transmembrane helix</keyword>
<reference evidence="12" key="2">
    <citation type="submission" date="2020-02" db="EMBL/GenBank/DDBJ databases">
        <title>Esox lucius (northern pike) genome, fEsoLuc1, primary haplotype.</title>
        <authorList>
            <person name="Myers G."/>
            <person name="Karagic N."/>
            <person name="Meyer A."/>
            <person name="Pippel M."/>
            <person name="Reichard M."/>
            <person name="Winkler S."/>
            <person name="Tracey A."/>
            <person name="Sims Y."/>
            <person name="Howe K."/>
            <person name="Rhie A."/>
            <person name="Formenti G."/>
            <person name="Durbin R."/>
            <person name="Fedrigo O."/>
            <person name="Jarvis E.D."/>
        </authorList>
    </citation>
    <scope>NUCLEOTIDE SEQUENCE [LARGE SCALE GENOMIC DNA]</scope>
</reference>
<dbReference type="GO" id="GO:0005886">
    <property type="term" value="C:plasma membrane"/>
    <property type="evidence" value="ECO:0007669"/>
    <property type="project" value="UniProtKB-ARBA"/>
</dbReference>
<dbReference type="InterPro" id="IPR052672">
    <property type="entry name" value="Type1_Cytokine_Rcpt_Type2"/>
</dbReference>
<dbReference type="Pfam" id="PF21177">
    <property type="entry name" value="LIF-R_Ig-like"/>
    <property type="match status" value="1"/>
</dbReference>
<dbReference type="InterPro" id="IPR040817">
    <property type="entry name" value="LIFR_D2"/>
</dbReference>
<dbReference type="SUPFAM" id="SSF49265">
    <property type="entry name" value="Fibronectin type III"/>
    <property type="match status" value="2"/>
</dbReference>
<dbReference type="SMART" id="SM00060">
    <property type="entry name" value="FN3"/>
    <property type="match status" value="2"/>
</dbReference>
<evidence type="ECO:0000259" key="11">
    <source>
        <dbReference type="PROSITE" id="PS50853"/>
    </source>
</evidence>
<sequence length="685" mass="77085">CPIISELRANVAKQTLELRWLVNDTAVDTYEIQVGRTENFTTNVSSSTVSSDSVLTWSWVSTLPLQCADHSVRIRSFCNHSNPSDWTQWKTNYGEVWKHTTMFPKQQVLKEGSTILFCCVPPRGVHITNMAFNSTSYPLINITHRVRAINVHNLNITQASVGCVDLGPQKTRWTNTISPQRPENLTCSTEDLRAITCTWTPGRPHDDNTQLHFPLLCLYRNSSQRPIKCGESSCRLQAVPGLEHYQVSVVVRNQLGEERQRYSFNITDRVFPVPVDVRVSPGVDKADVSWVLRGNLSGLGIFCQVTADQVKSRRQAWCAVLGKRTKRESGRNPCFLLHVSLVIVEWSSWVIGGFLSLFLLLYADPLVTLDVWRRIVELSHDRRKVTLLWTSQISGSASTVRIQYYQVLWSQNGGQWIQQRVREQTQTEIAIGPGQCDIIIQAVIRTGSSLPAHITIPPVERDGSHRIVMLMAGSADGGFHLLWEEQEDVTCGYTVEWCALGNGVPCNLQWRRVPVGKTWVSLRAGYFKPGRRYNFDIYGCTDEGDKLLAICTGYSQELNNVSLPYLIEPIIMSSTSVTLDWDYDENNPSNPGFITGYLVTVHKVSSTGPFNKTVADPHNKSLTIVGLQDNQEYTFHLSALTKVGPGPRTTVTYFMLCLVTDSTLLATPLFLLLGLFILLWPFCKK</sequence>
<dbReference type="CDD" id="cd00063">
    <property type="entry name" value="FN3"/>
    <property type="match status" value="1"/>
</dbReference>
<keyword evidence="9" id="KW-0325">Glycoprotein</keyword>
<evidence type="ECO:0000256" key="1">
    <source>
        <dbReference type="ARBA" id="ARBA00004479"/>
    </source>
</evidence>
<dbReference type="Pfam" id="PF17971">
    <property type="entry name" value="LIFR_D2"/>
    <property type="match status" value="1"/>
</dbReference>
<keyword evidence="5" id="KW-0677">Repeat</keyword>
<dbReference type="OMA" id="FNIYGCT"/>
<organism evidence="12 13">
    <name type="scientific">Esox lucius</name>
    <name type="common">Northern pike</name>
    <dbReference type="NCBI Taxonomy" id="8010"/>
    <lineage>
        <taxon>Eukaryota</taxon>
        <taxon>Metazoa</taxon>
        <taxon>Chordata</taxon>
        <taxon>Craniata</taxon>
        <taxon>Vertebrata</taxon>
        <taxon>Euteleostomi</taxon>
        <taxon>Actinopterygii</taxon>
        <taxon>Neopterygii</taxon>
        <taxon>Teleostei</taxon>
        <taxon>Protacanthopterygii</taxon>
        <taxon>Esociformes</taxon>
        <taxon>Esocidae</taxon>
        <taxon>Esox</taxon>
    </lineage>
</organism>
<dbReference type="Pfam" id="PF00041">
    <property type="entry name" value="fn3"/>
    <property type="match status" value="1"/>
</dbReference>
<feature type="transmembrane region" description="Helical" evidence="10">
    <location>
        <begin position="664"/>
        <end position="683"/>
    </location>
</feature>
<evidence type="ECO:0000256" key="10">
    <source>
        <dbReference type="SAM" id="Phobius"/>
    </source>
</evidence>
<dbReference type="Bgee" id="ENSELUG00000009628">
    <property type="expression patterns" value="Expressed in stomach and 7 other cell types or tissues"/>
</dbReference>
<evidence type="ECO:0000256" key="9">
    <source>
        <dbReference type="ARBA" id="ARBA00023180"/>
    </source>
</evidence>
<keyword evidence="3 10" id="KW-0812">Transmembrane</keyword>